<feature type="compositionally biased region" description="Low complexity" evidence="2">
    <location>
        <begin position="67"/>
        <end position="87"/>
    </location>
</feature>
<evidence type="ECO:0000256" key="2">
    <source>
        <dbReference type="SAM" id="MobiDB-lite"/>
    </source>
</evidence>
<feature type="region of interest" description="Disordered" evidence="2">
    <location>
        <begin position="59"/>
        <end position="89"/>
    </location>
</feature>
<dbReference type="AlphaFoldDB" id="Q8J137"/>
<dbReference type="GO" id="GO:0003676">
    <property type="term" value="F:nucleic acid binding"/>
    <property type="evidence" value="ECO:0007669"/>
    <property type="project" value="InterPro"/>
</dbReference>
<evidence type="ECO:0000259" key="3">
    <source>
        <dbReference type="PROSITE" id="PS50158"/>
    </source>
</evidence>
<keyword evidence="1" id="KW-0862">Zinc</keyword>
<feature type="domain" description="CCHC-type" evidence="3">
    <location>
        <begin position="356"/>
        <end position="372"/>
    </location>
</feature>
<keyword evidence="1" id="KW-0479">Metal-binding</keyword>
<feature type="region of interest" description="Disordered" evidence="2">
    <location>
        <begin position="371"/>
        <end position="402"/>
    </location>
</feature>
<reference evidence="4" key="2">
    <citation type="journal article" date="2004" name="Genome">
        <title>Gypsy-like retrotransposons in Pyrenophora: an abundant and informative class of molecular markers.</title>
        <authorList>
            <person name="Taylor E.J."/>
            <person name="Konstantinova P."/>
            <person name="Leigh F."/>
            <person name="Bates J.A."/>
            <person name="Lee D."/>
        </authorList>
    </citation>
    <scope>NUCLEOTIDE SEQUENCE</scope>
    <source>
        <strain evidence="4">Pg BS6-1</strain>
    </source>
</reference>
<keyword evidence="1" id="KW-0863">Zinc-finger</keyword>
<dbReference type="InterPro" id="IPR005162">
    <property type="entry name" value="Retrotrans_gag_dom"/>
</dbReference>
<dbReference type="GO" id="GO:0008270">
    <property type="term" value="F:zinc ion binding"/>
    <property type="evidence" value="ECO:0007669"/>
    <property type="project" value="UniProtKB-KW"/>
</dbReference>
<dbReference type="InterPro" id="IPR032567">
    <property type="entry name" value="RTL1-rel"/>
</dbReference>
<dbReference type="EMBL" id="AF533704">
    <property type="protein sequence ID" value="AAN77163.1"/>
    <property type="molecule type" value="Genomic_DNA"/>
</dbReference>
<name>Q8J137_PYRGR</name>
<dbReference type="PROSITE" id="PS50158">
    <property type="entry name" value="ZF_CCHC"/>
    <property type="match status" value="1"/>
</dbReference>
<dbReference type="SUPFAM" id="SSF57756">
    <property type="entry name" value="Retrovirus zinc finger-like domains"/>
    <property type="match status" value="1"/>
</dbReference>
<organism evidence="4">
    <name type="scientific">Pyrenophora graminea</name>
    <name type="common">Barley leaf stripe</name>
    <dbReference type="NCBI Taxonomy" id="5028"/>
    <lineage>
        <taxon>Eukaryota</taxon>
        <taxon>Fungi</taxon>
        <taxon>Dikarya</taxon>
        <taxon>Ascomycota</taxon>
        <taxon>Pezizomycotina</taxon>
        <taxon>Dothideomycetes</taxon>
        <taxon>Pleosporomycetidae</taxon>
        <taxon>Pleosporales</taxon>
        <taxon>Pleosporineae</taxon>
        <taxon>Pleosporaceae</taxon>
        <taxon>Pyrenophora</taxon>
    </lineage>
</organism>
<sequence length="402" mass="45240">MASGRVPLTTDDLGLYAATRLDEGAKEEDVDAQIRSWLSESNWPQEAIELTIGSAAKRAHEIRKGKVPQQAEGQSSQQAGQQPQVQQDNVSQIMTQMMGLLGPMASRLEALERQRTDELHSATTQIRTPAPVPTKSKFPHPEPFDGDRSKYLAFRYKTKAKLRHEYEGALSIAQDRVPVGVGVSGKAADVLLPWAETYQDYSSIDELWHFMDQQYDDPHQKSKALDRLLNLRQGKLSVRDYHMEFNRLEIQSGERFGEAAKKSMFLKGLHTKLQEALATVDEDLSYEQLINKAIRTSDNLYRVSLTARARQGHTLAEQSTPKTTQREASPEAMDWEPTKVGQARPDKSKQEKHQFKCYNCGKSGHMARQCPNIVRARKAAPSPQHQEALEEDSSTDSGKEQL</sequence>
<dbReference type="InterPro" id="IPR001878">
    <property type="entry name" value="Znf_CCHC"/>
</dbReference>
<gene>
    <name evidence="4" type="primary">gag</name>
</gene>
<feature type="region of interest" description="Disordered" evidence="2">
    <location>
        <begin position="312"/>
        <end position="353"/>
    </location>
</feature>
<dbReference type="InterPro" id="IPR036875">
    <property type="entry name" value="Znf_CCHC_sf"/>
</dbReference>
<dbReference type="Gene3D" id="4.10.60.10">
    <property type="entry name" value="Zinc finger, CCHC-type"/>
    <property type="match status" value="1"/>
</dbReference>
<protein>
    <submittedName>
        <fullName evidence="4">Gag protein</fullName>
    </submittedName>
</protein>
<dbReference type="PANTHER" id="PTHR15503:SF36">
    <property type="entry name" value="RETROTRANSPOSON GAG-LIKE PROTEIN 5"/>
    <property type="match status" value="1"/>
</dbReference>
<evidence type="ECO:0000313" key="4">
    <source>
        <dbReference type="EMBL" id="AAN77163.1"/>
    </source>
</evidence>
<feature type="region of interest" description="Disordered" evidence="2">
    <location>
        <begin position="116"/>
        <end position="144"/>
    </location>
</feature>
<proteinExistence type="predicted"/>
<dbReference type="Pfam" id="PF03732">
    <property type="entry name" value="Retrotrans_gag"/>
    <property type="match status" value="1"/>
</dbReference>
<feature type="compositionally biased region" description="Basic and acidic residues" evidence="2">
    <location>
        <begin position="344"/>
        <end position="353"/>
    </location>
</feature>
<dbReference type="PANTHER" id="PTHR15503">
    <property type="entry name" value="LDOC1 RELATED"/>
    <property type="match status" value="1"/>
</dbReference>
<reference evidence="4" key="1">
    <citation type="submission" date="2002-07" db="EMBL/GenBank/DDBJ databases">
        <title>PYGGY, an LTR retrotransposon from the seed-born plant pathogenic fungus Pyrenophora graminea.</title>
        <authorList>
            <person name="Konstantinova P.S."/>
            <person name="Bates J.A."/>
            <person name="Lee D."/>
            <person name="Morreale G."/>
            <person name="Taylor E.J.A."/>
        </authorList>
    </citation>
    <scope>NUCLEOTIDE SEQUENCE</scope>
    <source>
        <strain evidence="4">Pg BS6-1</strain>
    </source>
</reference>
<evidence type="ECO:0000256" key="1">
    <source>
        <dbReference type="PROSITE-ProRule" id="PRU00047"/>
    </source>
</evidence>
<dbReference type="Pfam" id="PF00098">
    <property type="entry name" value="zf-CCHC"/>
    <property type="match status" value="1"/>
</dbReference>
<accession>Q8J137</accession>
<dbReference type="SMART" id="SM00343">
    <property type="entry name" value="ZnF_C2HC"/>
    <property type="match status" value="1"/>
</dbReference>